<dbReference type="Proteomes" id="UP000282674">
    <property type="component" value="Unassembled WGS sequence"/>
</dbReference>
<proteinExistence type="predicted"/>
<dbReference type="GO" id="GO:0016747">
    <property type="term" value="F:acyltransferase activity, transferring groups other than amino-acyl groups"/>
    <property type="evidence" value="ECO:0007669"/>
    <property type="project" value="TreeGrafter"/>
</dbReference>
<dbReference type="InterPro" id="IPR050583">
    <property type="entry name" value="Mycobacterial_A85_antigen"/>
</dbReference>
<keyword evidence="2" id="KW-1185">Reference proteome</keyword>
<dbReference type="AlphaFoldDB" id="A0A3M2M9F1"/>
<dbReference type="SUPFAM" id="SSF53474">
    <property type="entry name" value="alpha/beta-Hydrolases"/>
    <property type="match status" value="1"/>
</dbReference>
<dbReference type="OrthoDB" id="184858at2"/>
<evidence type="ECO:0000313" key="1">
    <source>
        <dbReference type="EMBL" id="RMI45513.1"/>
    </source>
</evidence>
<comment type="caution">
    <text evidence="1">The sequence shown here is derived from an EMBL/GenBank/DDBJ whole genome shotgun (WGS) entry which is preliminary data.</text>
</comment>
<name>A0A3M2M9F1_9ACTN</name>
<dbReference type="PANTHER" id="PTHR48098:SF1">
    <property type="entry name" value="DIACYLGLYCEROL ACYLTRANSFERASE_MYCOLYLTRANSFERASE AG85A"/>
    <property type="match status" value="1"/>
</dbReference>
<organism evidence="1 2">
    <name type="scientific">Actinomadura harenae</name>
    <dbReference type="NCBI Taxonomy" id="2483351"/>
    <lineage>
        <taxon>Bacteria</taxon>
        <taxon>Bacillati</taxon>
        <taxon>Actinomycetota</taxon>
        <taxon>Actinomycetes</taxon>
        <taxon>Streptosporangiales</taxon>
        <taxon>Thermomonosporaceae</taxon>
        <taxon>Actinomadura</taxon>
    </lineage>
</organism>
<gene>
    <name evidence="1" type="ORF">EBO15_09935</name>
</gene>
<sequence length="265" mass="29582">MKVLTETWWSAAIGREKTVTVVLPPSYSPVGGPFPVLYLLHGFGGNRNTWLQCANLSAVVDSHRLVLVLPESGRAWFINDARGRRYEDYLVHEVVDHVDAAFNTVPTRDGRAVGGFSMGGAAALYQALLHGDRFSVVASNGGAFEAPLREGDPYEALRGDRNLAIPSTRDHERVWGPAGSEVRRRYDPYSLIRNRDPRHPIEVYLDIGLDDYPRMISMNRRTRDALTAGSVPHEYRERPGGHDWDFVDAGLRDLFAFTQGHLLSA</sequence>
<protein>
    <submittedName>
        <fullName evidence="1">Esterase</fullName>
    </submittedName>
</protein>
<accession>A0A3M2M9F1</accession>
<reference evidence="1 2" key="1">
    <citation type="submission" date="2018-10" db="EMBL/GenBank/DDBJ databases">
        <title>Isolation from soil.</title>
        <authorList>
            <person name="Hu J."/>
        </authorList>
    </citation>
    <scope>NUCLEOTIDE SEQUENCE [LARGE SCALE GENOMIC DNA]</scope>
    <source>
        <strain evidence="1 2">NEAU-Ht49</strain>
    </source>
</reference>
<evidence type="ECO:0000313" key="2">
    <source>
        <dbReference type="Proteomes" id="UP000282674"/>
    </source>
</evidence>
<dbReference type="Pfam" id="PF00756">
    <property type="entry name" value="Esterase"/>
    <property type="match status" value="1"/>
</dbReference>
<dbReference type="EMBL" id="RFFG01000013">
    <property type="protein sequence ID" value="RMI45513.1"/>
    <property type="molecule type" value="Genomic_DNA"/>
</dbReference>
<dbReference type="Gene3D" id="3.40.50.1820">
    <property type="entry name" value="alpha/beta hydrolase"/>
    <property type="match status" value="1"/>
</dbReference>
<dbReference type="InterPro" id="IPR000801">
    <property type="entry name" value="Esterase-like"/>
</dbReference>
<dbReference type="PANTHER" id="PTHR48098">
    <property type="entry name" value="ENTEROCHELIN ESTERASE-RELATED"/>
    <property type="match status" value="1"/>
</dbReference>
<dbReference type="RefSeq" id="WP_122194032.1">
    <property type="nucleotide sequence ID" value="NZ_JBHSKC010000022.1"/>
</dbReference>
<dbReference type="InterPro" id="IPR029058">
    <property type="entry name" value="AB_hydrolase_fold"/>
</dbReference>